<sequence>MYHPTCPTVDHARREVTAYLKLRSHFESMLMLIWVGQPFPPPENDVRQMYREGFARGPQVESVAWVVDSSRSMGASIYNSLSMQIFPRTTNSRVFREPFEAAGWLSNFDGADADVENILDGLDTLDRAVPESFTYSESRV</sequence>
<comment type="caution">
    <text evidence="1">The sequence shown here is derived from an EMBL/GenBank/DDBJ whole genome shotgun (WGS) entry which is preliminary data.</text>
</comment>
<name>A6GF10_9BACT</name>
<reference evidence="1 2" key="1">
    <citation type="submission" date="2007-06" db="EMBL/GenBank/DDBJ databases">
        <authorList>
            <person name="Shimkets L."/>
            <person name="Ferriera S."/>
            <person name="Johnson J."/>
            <person name="Kravitz S."/>
            <person name="Beeson K."/>
            <person name="Sutton G."/>
            <person name="Rogers Y.-H."/>
            <person name="Friedman R."/>
            <person name="Frazier M."/>
            <person name="Venter J.C."/>
        </authorList>
    </citation>
    <scope>NUCLEOTIDE SEQUENCE [LARGE SCALE GENOMIC DNA]</scope>
    <source>
        <strain evidence="1 2">SIR-1</strain>
    </source>
</reference>
<keyword evidence="2" id="KW-1185">Reference proteome</keyword>
<gene>
    <name evidence="1" type="ORF">PPSIR1_13550</name>
</gene>
<dbReference type="AlphaFoldDB" id="A6GF10"/>
<evidence type="ECO:0000313" key="2">
    <source>
        <dbReference type="Proteomes" id="UP000005801"/>
    </source>
</evidence>
<protein>
    <submittedName>
        <fullName evidence="1">Feruloyl-CoA synthase</fullName>
    </submittedName>
</protein>
<dbReference type="Proteomes" id="UP000005801">
    <property type="component" value="Unassembled WGS sequence"/>
</dbReference>
<organism evidence="1 2">
    <name type="scientific">Plesiocystis pacifica SIR-1</name>
    <dbReference type="NCBI Taxonomy" id="391625"/>
    <lineage>
        <taxon>Bacteria</taxon>
        <taxon>Pseudomonadati</taxon>
        <taxon>Myxococcota</taxon>
        <taxon>Polyangia</taxon>
        <taxon>Nannocystales</taxon>
        <taxon>Nannocystaceae</taxon>
        <taxon>Plesiocystis</taxon>
    </lineage>
</organism>
<accession>A6GF10</accession>
<evidence type="ECO:0000313" key="1">
    <source>
        <dbReference type="EMBL" id="EDM75537.1"/>
    </source>
</evidence>
<proteinExistence type="predicted"/>
<dbReference type="EMBL" id="ABCS01000088">
    <property type="protein sequence ID" value="EDM75537.1"/>
    <property type="molecule type" value="Genomic_DNA"/>
</dbReference>